<reference evidence="1 2" key="1">
    <citation type="journal article" date="2013" name="BMC Genomics">
        <title>Comparative genomics of parasitic silkworm microsporidia reveal an association between genome expansion and host adaptation.</title>
        <authorList>
            <person name="Pan G."/>
            <person name="Xu J."/>
            <person name="Li T."/>
            <person name="Xia Q."/>
            <person name="Liu S.L."/>
            <person name="Zhang G."/>
            <person name="Li S."/>
            <person name="Li C."/>
            <person name="Liu H."/>
            <person name="Yang L."/>
            <person name="Liu T."/>
            <person name="Zhang X."/>
            <person name="Wu Z."/>
            <person name="Fan W."/>
            <person name="Dang X."/>
            <person name="Xiang H."/>
            <person name="Tao M."/>
            <person name="Li Y."/>
            <person name="Hu J."/>
            <person name="Li Z."/>
            <person name="Lin L."/>
            <person name="Luo J."/>
            <person name="Geng L."/>
            <person name="Wang L."/>
            <person name="Long M."/>
            <person name="Wan Y."/>
            <person name="He N."/>
            <person name="Zhang Z."/>
            <person name="Lu C."/>
            <person name="Keeling P.J."/>
            <person name="Wang J."/>
            <person name="Xiang Z."/>
            <person name="Zhou Z."/>
        </authorList>
    </citation>
    <scope>NUCLEOTIDE SEQUENCE [LARGE SCALE GENOMIC DNA]</scope>
    <source>
        <strain evidence="2">CQ1 / CVCC 102059</strain>
    </source>
</reference>
<dbReference type="Proteomes" id="UP000016927">
    <property type="component" value="Unassembled WGS sequence"/>
</dbReference>
<evidence type="ECO:0000313" key="1">
    <source>
        <dbReference type="EMBL" id="EOB14817.1"/>
    </source>
</evidence>
<keyword evidence="2" id="KW-1185">Reference proteome</keyword>
<protein>
    <submittedName>
        <fullName evidence="1">Uncharacterized protein</fullName>
    </submittedName>
</protein>
<dbReference type="AlphaFoldDB" id="R0KX72"/>
<organism evidence="1 2">
    <name type="scientific">Nosema bombycis (strain CQ1 / CVCC 102059)</name>
    <name type="common">Microsporidian parasite</name>
    <name type="synonym">Pebrine of silkworm</name>
    <dbReference type="NCBI Taxonomy" id="578461"/>
    <lineage>
        <taxon>Eukaryota</taxon>
        <taxon>Fungi</taxon>
        <taxon>Fungi incertae sedis</taxon>
        <taxon>Microsporidia</taxon>
        <taxon>Nosematidae</taxon>
        <taxon>Nosema</taxon>
    </lineage>
</organism>
<sequence length="361" mass="42619">MNPVMKENDLILYLKKILEYPKPSQNLNYHKNNYINEKSFHSLYFRKLLYIKQYNSLMDANCDEFILKADVSKNIRDDCICLKENINFKVEYVPFDTTYFGILSIGNRKTLVNTDKSNIKVGIKTRNTILFESYDRILHIDLNKPIDLKFTRFKPHTNIFREFCIEQSKKSLRDVYPYLLLIANESNIKILSLEFISVKNKLFFGGDNIDCYTLGDSLLFYSKKFRDENLIKQCGKIKEYVQHVLSEIMIAPNEVPDYLFLFETLSFIERLYLNDVKFFKENDDYNDNDNKEDNKDNKDDNMNININDMDTFFNPIDQDTTYKNSNPLPINLNTAYSYIMSDINLTPTNSKGYNKIFGNLL</sequence>
<dbReference type="OrthoDB" id="2192229at2759"/>
<proteinExistence type="predicted"/>
<accession>R0KX72</accession>
<dbReference type="HOGENOM" id="CLU_767459_0_0_1"/>
<gene>
    <name evidence="1" type="ORF">NBO_14g0005</name>
</gene>
<evidence type="ECO:0000313" key="2">
    <source>
        <dbReference type="Proteomes" id="UP000016927"/>
    </source>
</evidence>
<name>R0KX72_NOSB1</name>
<dbReference type="EMBL" id="KB908922">
    <property type="protein sequence ID" value="EOB14817.1"/>
    <property type="molecule type" value="Genomic_DNA"/>
</dbReference>
<dbReference type="VEuPathDB" id="MicrosporidiaDB:NBO_14g0005"/>